<keyword evidence="9" id="KW-0411">Iron-sulfur</keyword>
<evidence type="ECO:0000256" key="6">
    <source>
        <dbReference type="ARBA" id="ARBA00022857"/>
    </source>
</evidence>
<dbReference type="InterPro" id="IPR023753">
    <property type="entry name" value="FAD/NAD-binding_dom"/>
</dbReference>
<dbReference type="Pfam" id="PF07992">
    <property type="entry name" value="Pyr_redox_2"/>
    <property type="match status" value="1"/>
</dbReference>
<evidence type="ECO:0000256" key="9">
    <source>
        <dbReference type="ARBA" id="ARBA00023014"/>
    </source>
</evidence>
<evidence type="ECO:0000259" key="11">
    <source>
        <dbReference type="PROSITE" id="PS51379"/>
    </source>
</evidence>
<dbReference type="Proteomes" id="UP001553843">
    <property type="component" value="Unassembled WGS sequence"/>
</dbReference>
<dbReference type="SUPFAM" id="SSF51971">
    <property type="entry name" value="Nucleotide-binding domain"/>
    <property type="match status" value="2"/>
</dbReference>
<comment type="catalytic activity">
    <reaction evidence="10">
        <text>2 reduced [2Fe-2S]-[ferredoxin] + NADP(+) + H(+) = 2 oxidized [2Fe-2S]-[ferredoxin] + NADPH</text>
        <dbReference type="Rhea" id="RHEA:20125"/>
        <dbReference type="Rhea" id="RHEA-COMP:10000"/>
        <dbReference type="Rhea" id="RHEA-COMP:10001"/>
        <dbReference type="ChEBI" id="CHEBI:15378"/>
        <dbReference type="ChEBI" id="CHEBI:33737"/>
        <dbReference type="ChEBI" id="CHEBI:33738"/>
        <dbReference type="ChEBI" id="CHEBI:57783"/>
        <dbReference type="ChEBI" id="CHEBI:58349"/>
        <dbReference type="EC" id="1.18.1.2"/>
    </reaction>
</comment>
<keyword evidence="7" id="KW-0560">Oxidoreductase</keyword>
<keyword evidence="5" id="KW-0274">FAD</keyword>
<dbReference type="InterPro" id="IPR017896">
    <property type="entry name" value="4Fe4S_Fe-S-bd"/>
</dbReference>
<dbReference type="SUPFAM" id="SSF54862">
    <property type="entry name" value="4Fe-4S ferredoxins"/>
    <property type="match status" value="1"/>
</dbReference>
<dbReference type="RefSeq" id="WP_359780382.1">
    <property type="nucleotide sequence ID" value="NZ_JBEYRR010000008.1"/>
</dbReference>
<evidence type="ECO:0000313" key="12">
    <source>
        <dbReference type="EMBL" id="MEW2367391.1"/>
    </source>
</evidence>
<evidence type="ECO:0000256" key="4">
    <source>
        <dbReference type="ARBA" id="ARBA00022723"/>
    </source>
</evidence>
<evidence type="ECO:0000313" key="13">
    <source>
        <dbReference type="Proteomes" id="UP001553843"/>
    </source>
</evidence>
<reference evidence="12 13" key="1">
    <citation type="submission" date="2024-06" db="EMBL/GenBank/DDBJ databases">
        <title>The Natural Products Discovery Center: Release of the First 8490 Sequenced Strains for Exploring Actinobacteria Biosynthetic Diversity.</title>
        <authorList>
            <person name="Kalkreuter E."/>
            <person name="Kautsar S.A."/>
            <person name="Yang D."/>
            <person name="Bader C.D."/>
            <person name="Teijaro C.N."/>
            <person name="Fluegel L."/>
            <person name="Davis C.M."/>
            <person name="Simpson J.R."/>
            <person name="Lauterbach L."/>
            <person name="Steele A.D."/>
            <person name="Gui C."/>
            <person name="Meng S."/>
            <person name="Li G."/>
            <person name="Viehrig K."/>
            <person name="Ye F."/>
            <person name="Su P."/>
            <person name="Kiefer A.F."/>
            <person name="Nichols A."/>
            <person name="Cepeda A.J."/>
            <person name="Yan W."/>
            <person name="Fan B."/>
            <person name="Jiang Y."/>
            <person name="Adhikari A."/>
            <person name="Zheng C.-J."/>
            <person name="Schuster L."/>
            <person name="Cowan T.M."/>
            <person name="Smanski M.J."/>
            <person name="Chevrette M.G."/>
            <person name="De Carvalho L.P.S."/>
            <person name="Shen B."/>
        </authorList>
    </citation>
    <scope>NUCLEOTIDE SEQUENCE [LARGE SCALE GENOMIC DNA]</scope>
    <source>
        <strain evidence="12 13">NPDC047833</strain>
    </source>
</reference>
<keyword evidence="6" id="KW-0521">NADP</keyword>
<proteinExistence type="predicted"/>
<dbReference type="PROSITE" id="PS51379">
    <property type="entry name" value="4FE4S_FER_2"/>
    <property type="match status" value="1"/>
</dbReference>
<evidence type="ECO:0000256" key="3">
    <source>
        <dbReference type="ARBA" id="ARBA00022630"/>
    </source>
</evidence>
<dbReference type="PRINTS" id="PR00419">
    <property type="entry name" value="ADXRDTASE"/>
</dbReference>
<name>A0ABV3M6R7_9ACTN</name>
<dbReference type="PROSITE" id="PS00198">
    <property type="entry name" value="4FE4S_FER_1"/>
    <property type="match status" value="1"/>
</dbReference>
<dbReference type="InterPro" id="IPR055275">
    <property type="entry name" value="Ferredox_Rdtase"/>
</dbReference>
<evidence type="ECO:0000256" key="8">
    <source>
        <dbReference type="ARBA" id="ARBA00023004"/>
    </source>
</evidence>
<evidence type="ECO:0000256" key="2">
    <source>
        <dbReference type="ARBA" id="ARBA00013223"/>
    </source>
</evidence>
<evidence type="ECO:0000256" key="1">
    <source>
        <dbReference type="ARBA" id="ARBA00001974"/>
    </source>
</evidence>
<dbReference type="EMBL" id="JBEYRS010000025">
    <property type="protein sequence ID" value="MEW2367391.1"/>
    <property type="molecule type" value="Genomic_DNA"/>
</dbReference>
<keyword evidence="3" id="KW-0285">Flavoprotein</keyword>
<dbReference type="InterPro" id="IPR036188">
    <property type="entry name" value="FAD/NAD-bd_sf"/>
</dbReference>
<dbReference type="EC" id="1.18.1.2" evidence="2"/>
<dbReference type="Pfam" id="PF00037">
    <property type="entry name" value="Fer4"/>
    <property type="match status" value="1"/>
</dbReference>
<dbReference type="PANTHER" id="PTHR48467:SF1">
    <property type="entry name" value="GLUTAMATE SYNTHASE 1 [NADH], CHLOROPLASTIC-LIKE"/>
    <property type="match status" value="1"/>
</dbReference>
<keyword evidence="4" id="KW-0479">Metal-binding</keyword>
<dbReference type="InterPro" id="IPR017900">
    <property type="entry name" value="4Fe4S_Fe_S_CS"/>
</dbReference>
<dbReference type="Gene3D" id="3.30.70.20">
    <property type="match status" value="1"/>
</dbReference>
<evidence type="ECO:0000256" key="5">
    <source>
        <dbReference type="ARBA" id="ARBA00022827"/>
    </source>
</evidence>
<protein>
    <recommendedName>
        <fullName evidence="2">ferredoxin--NADP(+) reductase</fullName>
        <ecNumber evidence="2">1.18.1.2</ecNumber>
    </recommendedName>
</protein>
<dbReference type="Gene3D" id="3.40.50.720">
    <property type="entry name" value="NAD(P)-binding Rossmann-like Domain"/>
    <property type="match status" value="1"/>
</dbReference>
<dbReference type="Gene3D" id="3.50.50.60">
    <property type="entry name" value="FAD/NAD(P)-binding domain"/>
    <property type="match status" value="1"/>
</dbReference>
<accession>A0ABV3M6R7</accession>
<dbReference type="PANTHER" id="PTHR48467">
    <property type="entry name" value="GLUTAMATE SYNTHASE 1 [NADH], CHLOROPLASTIC-LIKE"/>
    <property type="match status" value="1"/>
</dbReference>
<keyword evidence="8" id="KW-0408">Iron</keyword>
<feature type="domain" description="4Fe-4S ferredoxin-type" evidence="11">
    <location>
        <begin position="37"/>
        <end position="66"/>
    </location>
</feature>
<comment type="cofactor">
    <cofactor evidence="1">
        <name>FAD</name>
        <dbReference type="ChEBI" id="CHEBI:57692"/>
    </cofactor>
</comment>
<dbReference type="CDD" id="cd04410">
    <property type="entry name" value="DMSOR_beta-like"/>
    <property type="match status" value="1"/>
</dbReference>
<organism evidence="12 13">
    <name type="scientific">Streptomyces huasconensis</name>
    <dbReference type="NCBI Taxonomy" id="1854574"/>
    <lineage>
        <taxon>Bacteria</taxon>
        <taxon>Bacillati</taxon>
        <taxon>Actinomycetota</taxon>
        <taxon>Actinomycetes</taxon>
        <taxon>Kitasatosporales</taxon>
        <taxon>Streptomycetaceae</taxon>
        <taxon>Streptomyces</taxon>
    </lineage>
</organism>
<evidence type="ECO:0000256" key="10">
    <source>
        <dbReference type="ARBA" id="ARBA00047776"/>
    </source>
</evidence>
<comment type="caution">
    <text evidence="12">The sequence shown here is derived from an EMBL/GenBank/DDBJ whole genome shotgun (WGS) entry which is preliminary data.</text>
</comment>
<gene>
    <name evidence="12" type="ORF">AB0887_36320</name>
</gene>
<evidence type="ECO:0000256" key="7">
    <source>
        <dbReference type="ARBA" id="ARBA00023002"/>
    </source>
</evidence>
<keyword evidence="13" id="KW-1185">Reference proteome</keyword>
<sequence>MTYAITQTCCSDATCVAVCPVNCIHPTPQERAFGSTEMLHIDPATCIACGACADACPVDAIFPVDRLPAAQKEYAAINAAYYEEAEAARPEPDGPNFHAWGEPEFPRVLPADFAPLKVAVVGTGPAGMYAAQDLLLHTSAEVTLIDRLPVAGGLVRYGVAPDHPATKKVGDTFARFHAHPRVRMHLGLDVGTDVTPEEIAAHHDAVIYAVGASADRRLSIPGEELPGSLSASAFVAWYNAHPDAAPDAVDLSAERVVVVGNGNVALDVARILLADPDTLARTDIADHALAALRGSKVREVVLLARRGPEHAAYTTSELLALKHVPGVELVVDDHDPRTAAVLDAADPHGKAAALHGVARRRPDWDEPPAPGRRIVLRFHCTPREVLGEGRVEAVRVASDEGERTVRAGMVLRAIGYRGVPVAGLPFDENSGTVPHEAGRVTGHPGTYVVGWIKRGPTGGIGANRTCAAETVTTLLADAVAGALPAPRHTPRSFQRLARRRNRHVIDARGLAAIDRAERTQGKATGRPRVKLSTVAELVATARSKRISLRH</sequence>